<name>A0A6M3L3K9_9ZZZZ</name>
<dbReference type="AlphaFoldDB" id="A0A6M3L3K9"/>
<gene>
    <name evidence="3" type="ORF">MM171A01476_0002</name>
    <name evidence="4" type="ORF">MM171B01244_0002</name>
    <name evidence="2" type="ORF">MM415B02825_0002</name>
</gene>
<proteinExistence type="predicted"/>
<protein>
    <submittedName>
        <fullName evidence="2">Putative methyltransferase</fullName>
    </submittedName>
</protein>
<dbReference type="EMBL" id="MT143612">
    <property type="protein sequence ID" value="QJA98835.1"/>
    <property type="molecule type" value="Genomic_DNA"/>
</dbReference>
<sequence>MSFELKEWNLPKEIIDSPSPGPGWALLWHGGFAPPELSVYSAGDLQRLCFLSTLVTYHGKHISFFELGAGYGYWSIALAKVSRWTEMDFTYKILAVEGEPIHYMWLKKCIEANLVENAIAIHGAVDEQSGFCRFQNAFDPASQFGQRILEDSEPGGITIQAYSLSDLVKEHSGFYENVQLIHMDVQGREAMVVAGGLDVLERIDYVLIETHTTKVEVQLKEHLKPTHNLIVELPRFSRIQPPGFEKPFVGHGGGVHLWQRKGLA</sequence>
<dbReference type="SUPFAM" id="SSF53335">
    <property type="entry name" value="S-adenosyl-L-methionine-dependent methyltransferases"/>
    <property type="match status" value="1"/>
</dbReference>
<feature type="domain" description="Methyltransferase FkbM" evidence="1">
    <location>
        <begin position="68"/>
        <end position="218"/>
    </location>
</feature>
<dbReference type="EMBL" id="MT142755">
    <property type="protein sequence ID" value="QJA88114.1"/>
    <property type="molecule type" value="Genomic_DNA"/>
</dbReference>
<dbReference type="Gene3D" id="3.40.50.150">
    <property type="entry name" value="Vaccinia Virus protein VP39"/>
    <property type="match status" value="1"/>
</dbReference>
<dbReference type="PANTHER" id="PTHR34203">
    <property type="entry name" value="METHYLTRANSFERASE, FKBM FAMILY PROTEIN"/>
    <property type="match status" value="1"/>
</dbReference>
<evidence type="ECO:0000259" key="1">
    <source>
        <dbReference type="Pfam" id="PF05050"/>
    </source>
</evidence>
<dbReference type="EMBL" id="MT143787">
    <property type="protein sequence ID" value="QJB02482.1"/>
    <property type="molecule type" value="Genomic_DNA"/>
</dbReference>
<keyword evidence="2" id="KW-0489">Methyltransferase</keyword>
<dbReference type="GO" id="GO:0008168">
    <property type="term" value="F:methyltransferase activity"/>
    <property type="evidence" value="ECO:0007669"/>
    <property type="project" value="UniProtKB-KW"/>
</dbReference>
<dbReference type="PANTHER" id="PTHR34203:SF15">
    <property type="entry name" value="SLL1173 PROTEIN"/>
    <property type="match status" value="1"/>
</dbReference>
<accession>A0A6M3L3K9</accession>
<dbReference type="GO" id="GO:0032259">
    <property type="term" value="P:methylation"/>
    <property type="evidence" value="ECO:0007669"/>
    <property type="project" value="UniProtKB-KW"/>
</dbReference>
<evidence type="ECO:0000313" key="3">
    <source>
        <dbReference type="EMBL" id="QJA98835.1"/>
    </source>
</evidence>
<evidence type="ECO:0000313" key="4">
    <source>
        <dbReference type="EMBL" id="QJB02482.1"/>
    </source>
</evidence>
<dbReference type="InterPro" id="IPR029063">
    <property type="entry name" value="SAM-dependent_MTases_sf"/>
</dbReference>
<evidence type="ECO:0000313" key="2">
    <source>
        <dbReference type="EMBL" id="QJA88114.1"/>
    </source>
</evidence>
<dbReference type="InterPro" id="IPR052514">
    <property type="entry name" value="SAM-dependent_MTase"/>
</dbReference>
<dbReference type="Pfam" id="PF05050">
    <property type="entry name" value="Methyltransf_21"/>
    <property type="match status" value="1"/>
</dbReference>
<organism evidence="2">
    <name type="scientific">viral metagenome</name>
    <dbReference type="NCBI Taxonomy" id="1070528"/>
    <lineage>
        <taxon>unclassified sequences</taxon>
        <taxon>metagenomes</taxon>
        <taxon>organismal metagenomes</taxon>
    </lineage>
</organism>
<dbReference type="NCBIfam" id="TIGR01444">
    <property type="entry name" value="fkbM_fam"/>
    <property type="match status" value="1"/>
</dbReference>
<dbReference type="InterPro" id="IPR006342">
    <property type="entry name" value="FkbM_mtfrase"/>
</dbReference>
<keyword evidence="2" id="KW-0808">Transferase</keyword>
<reference evidence="2" key="1">
    <citation type="submission" date="2020-03" db="EMBL/GenBank/DDBJ databases">
        <title>The deep terrestrial virosphere.</title>
        <authorList>
            <person name="Holmfeldt K."/>
            <person name="Nilsson E."/>
            <person name="Simone D."/>
            <person name="Lopez-Fernandez M."/>
            <person name="Wu X."/>
            <person name="de Brujin I."/>
            <person name="Lundin D."/>
            <person name="Andersson A."/>
            <person name="Bertilsson S."/>
            <person name="Dopson M."/>
        </authorList>
    </citation>
    <scope>NUCLEOTIDE SEQUENCE</scope>
    <source>
        <strain evidence="3">MM171A01476</strain>
        <strain evidence="4">MM171B01244</strain>
        <strain evidence="2">MM415B02825</strain>
    </source>
</reference>